<proteinExistence type="predicted"/>
<dbReference type="Proteomes" id="UP000887575">
    <property type="component" value="Unassembled WGS sequence"/>
</dbReference>
<dbReference type="AlphaFoldDB" id="A0AAF3ECD5"/>
<keyword evidence="1" id="KW-0732">Signal</keyword>
<name>A0AAF3ECD5_9BILA</name>
<organism evidence="2 3">
    <name type="scientific">Mesorhabditis belari</name>
    <dbReference type="NCBI Taxonomy" id="2138241"/>
    <lineage>
        <taxon>Eukaryota</taxon>
        <taxon>Metazoa</taxon>
        <taxon>Ecdysozoa</taxon>
        <taxon>Nematoda</taxon>
        <taxon>Chromadorea</taxon>
        <taxon>Rhabditida</taxon>
        <taxon>Rhabditina</taxon>
        <taxon>Rhabditomorpha</taxon>
        <taxon>Rhabditoidea</taxon>
        <taxon>Rhabditidae</taxon>
        <taxon>Mesorhabditinae</taxon>
        <taxon>Mesorhabditis</taxon>
    </lineage>
</organism>
<evidence type="ECO:0000256" key="1">
    <source>
        <dbReference type="SAM" id="SignalP"/>
    </source>
</evidence>
<sequence>MLMKLLIFLVFCFVVSYGWQEIQAMNQIQAMNPVARFRVRSNFKKKLAYLNVAAQKREDEERTRTERYRNCFFSPIQCQVPVRVEKDPLLNAILSRSSAIDTSAYLRK</sequence>
<evidence type="ECO:0000313" key="2">
    <source>
        <dbReference type="Proteomes" id="UP000887575"/>
    </source>
</evidence>
<keyword evidence="2" id="KW-1185">Reference proteome</keyword>
<reference evidence="3" key="1">
    <citation type="submission" date="2024-02" db="UniProtKB">
        <authorList>
            <consortium name="WormBaseParasite"/>
        </authorList>
    </citation>
    <scope>IDENTIFICATION</scope>
</reference>
<accession>A0AAF3ECD5</accession>
<feature type="chain" id="PRO_5042045178" evidence="1">
    <location>
        <begin position="19"/>
        <end position="108"/>
    </location>
</feature>
<protein>
    <submittedName>
        <fullName evidence="3">Uncharacterized protein</fullName>
    </submittedName>
</protein>
<feature type="signal peptide" evidence="1">
    <location>
        <begin position="1"/>
        <end position="18"/>
    </location>
</feature>
<evidence type="ECO:0000313" key="3">
    <source>
        <dbReference type="WBParaSite" id="MBELARI_LOCUS11605"/>
    </source>
</evidence>
<dbReference type="WBParaSite" id="MBELARI_LOCUS11605">
    <property type="protein sequence ID" value="MBELARI_LOCUS11605"/>
    <property type="gene ID" value="MBELARI_LOCUS11605"/>
</dbReference>